<dbReference type="AlphaFoldDB" id="A0A7G6VWU7"/>
<feature type="signal peptide" evidence="1">
    <location>
        <begin position="1"/>
        <end position="22"/>
    </location>
</feature>
<dbReference type="Proteomes" id="UP000515297">
    <property type="component" value="Chromosome"/>
</dbReference>
<name>A0A7G6VWU7_9SPHN</name>
<evidence type="ECO:0000313" key="3">
    <source>
        <dbReference type="Proteomes" id="UP000515297"/>
    </source>
</evidence>
<sequence length="168" mass="17970">MRKILATAAAAILMTGAAPTIAKQDKNEPILVDAVTPSVQWASDVSVDLDRELLRIRPSARTGMPNGLVQVRFEVQDGKAVNARVFHRSGDSWLDRQAVRSIERLADIPDVPGVGDVRTVQANIITASSENAYRVLSARLVDMEEARMASSGAERTVIALNAGTPPAG</sequence>
<evidence type="ECO:0000313" key="2">
    <source>
        <dbReference type="EMBL" id="QNE06212.1"/>
    </source>
</evidence>
<evidence type="ECO:0008006" key="4">
    <source>
        <dbReference type="Google" id="ProtNLM"/>
    </source>
</evidence>
<gene>
    <name evidence="2" type="ORF">H4O24_06250</name>
</gene>
<proteinExistence type="predicted"/>
<dbReference type="RefSeq" id="WP_185885227.1">
    <property type="nucleotide sequence ID" value="NZ_CP060052.1"/>
</dbReference>
<reference evidence="2 3" key="1">
    <citation type="submission" date="2020-08" db="EMBL/GenBank/DDBJ databases">
        <authorList>
            <person name="Liu G."/>
            <person name="Sun C."/>
        </authorList>
    </citation>
    <scope>NUCLEOTIDE SEQUENCE [LARGE SCALE GENOMIC DNA]</scope>
    <source>
        <strain evidence="2 3">OT19</strain>
    </source>
</reference>
<evidence type="ECO:0000256" key="1">
    <source>
        <dbReference type="SAM" id="SignalP"/>
    </source>
</evidence>
<dbReference type="EMBL" id="CP060052">
    <property type="protein sequence ID" value="QNE06212.1"/>
    <property type="molecule type" value="Genomic_DNA"/>
</dbReference>
<feature type="chain" id="PRO_5028902277" description="TonB C-terminal domain-containing protein" evidence="1">
    <location>
        <begin position="23"/>
        <end position="168"/>
    </location>
</feature>
<organism evidence="2 3">
    <name type="scientific">Croceicoccus marinus</name>
    <dbReference type="NCBI Taxonomy" id="450378"/>
    <lineage>
        <taxon>Bacteria</taxon>
        <taxon>Pseudomonadati</taxon>
        <taxon>Pseudomonadota</taxon>
        <taxon>Alphaproteobacteria</taxon>
        <taxon>Sphingomonadales</taxon>
        <taxon>Erythrobacteraceae</taxon>
        <taxon>Croceicoccus</taxon>
    </lineage>
</organism>
<keyword evidence="1" id="KW-0732">Signal</keyword>
<protein>
    <recommendedName>
        <fullName evidence="4">TonB C-terminal domain-containing protein</fullName>
    </recommendedName>
</protein>
<accession>A0A7G6VWU7</accession>
<dbReference type="Gene3D" id="3.30.1150.10">
    <property type="match status" value="1"/>
</dbReference>
<dbReference type="SUPFAM" id="SSF74653">
    <property type="entry name" value="TolA/TonB C-terminal domain"/>
    <property type="match status" value="1"/>
</dbReference>